<feature type="compositionally biased region" description="Low complexity" evidence="1">
    <location>
        <begin position="110"/>
        <end position="123"/>
    </location>
</feature>
<name>A0AAJ2P4P8_9BACT</name>
<reference evidence="4 8" key="1">
    <citation type="submission" date="2023-10" db="EMBL/GenBank/DDBJ databases">
        <title>Genome sequences of Mycoplasma ovipneumoniae isolated from goats.</title>
        <authorList>
            <person name="Spergser J."/>
        </authorList>
    </citation>
    <scope>NUCLEOTIDE SEQUENCE</scope>
    <source>
        <strain evidence="5">168</strain>
        <strain evidence="7 8">1N</strain>
        <strain evidence="6">279</strain>
        <strain evidence="4">5N</strain>
    </source>
</reference>
<keyword evidence="2" id="KW-0732">Signal</keyword>
<evidence type="ECO:0000313" key="7">
    <source>
        <dbReference type="EMBL" id="MDW2908740.1"/>
    </source>
</evidence>
<dbReference type="Proteomes" id="UP001286563">
    <property type="component" value="Unassembled WGS sequence"/>
</dbReference>
<feature type="compositionally biased region" description="Low complexity" evidence="1">
    <location>
        <begin position="82"/>
        <end position="98"/>
    </location>
</feature>
<dbReference type="EMBL" id="JAWPFF010000024">
    <property type="protein sequence ID" value="MDW2908740.1"/>
    <property type="molecule type" value="Genomic_DNA"/>
</dbReference>
<dbReference type="Proteomes" id="UP001281777">
    <property type="component" value="Unassembled WGS sequence"/>
</dbReference>
<dbReference type="InterPro" id="IPR052557">
    <property type="entry name" value="CAP/Cytokinesis_protein"/>
</dbReference>
<dbReference type="InterPro" id="IPR002931">
    <property type="entry name" value="Transglutaminase-like"/>
</dbReference>
<evidence type="ECO:0000256" key="1">
    <source>
        <dbReference type="SAM" id="MobiDB-lite"/>
    </source>
</evidence>
<evidence type="ECO:0000259" key="3">
    <source>
        <dbReference type="Pfam" id="PF01841"/>
    </source>
</evidence>
<feature type="compositionally biased region" description="Polar residues" evidence="1">
    <location>
        <begin position="58"/>
        <end position="80"/>
    </location>
</feature>
<dbReference type="EMBL" id="JAWPFC010000006">
    <property type="protein sequence ID" value="MDW2893578.1"/>
    <property type="molecule type" value="Genomic_DNA"/>
</dbReference>
<dbReference type="Pfam" id="PF01841">
    <property type="entry name" value="Transglut_core"/>
    <property type="match status" value="1"/>
</dbReference>
<organism evidence="4 9">
    <name type="scientific">Mesomycoplasma ovipneumoniae</name>
    <dbReference type="NCBI Taxonomy" id="29562"/>
    <lineage>
        <taxon>Bacteria</taxon>
        <taxon>Bacillati</taxon>
        <taxon>Mycoplasmatota</taxon>
        <taxon>Mycoplasmoidales</taxon>
        <taxon>Metamycoplasmataceae</taxon>
        <taxon>Mesomycoplasma</taxon>
    </lineage>
</organism>
<gene>
    <name evidence="5" type="ORF">R7U35_02620</name>
    <name evidence="7" type="ORF">R7V75_03300</name>
    <name evidence="6" type="ORF">R7V77_02675</name>
    <name evidence="4" type="ORF">R7W54_03335</name>
</gene>
<dbReference type="PANTHER" id="PTHR46333:SF2">
    <property type="entry name" value="CYTOKINESIS PROTEIN 3"/>
    <property type="match status" value="1"/>
</dbReference>
<dbReference type="PANTHER" id="PTHR46333">
    <property type="entry name" value="CYTOKINESIS PROTEIN 3"/>
    <property type="match status" value="1"/>
</dbReference>
<keyword evidence="8" id="KW-1185">Reference proteome</keyword>
<dbReference type="InterPro" id="IPR038765">
    <property type="entry name" value="Papain-like_cys_pep_sf"/>
</dbReference>
<feature type="compositionally biased region" description="Basic and acidic residues" evidence="1">
    <location>
        <begin position="124"/>
        <end position="134"/>
    </location>
</feature>
<dbReference type="Proteomes" id="UP001276398">
    <property type="component" value="Unassembled WGS sequence"/>
</dbReference>
<evidence type="ECO:0000313" key="4">
    <source>
        <dbReference type="EMBL" id="MDW2892993.1"/>
    </source>
</evidence>
<dbReference type="Gene3D" id="3.80.10.10">
    <property type="entry name" value="Ribonuclease Inhibitor"/>
    <property type="match status" value="2"/>
</dbReference>
<dbReference type="EMBL" id="JAWPEX010000005">
    <property type="protein sequence ID" value="MDW2898222.1"/>
    <property type="molecule type" value="Genomic_DNA"/>
</dbReference>
<evidence type="ECO:0000256" key="2">
    <source>
        <dbReference type="SAM" id="SignalP"/>
    </source>
</evidence>
<dbReference type="Proteomes" id="UP001275471">
    <property type="component" value="Unassembled WGS sequence"/>
</dbReference>
<dbReference type="SUPFAM" id="SSF54001">
    <property type="entry name" value="Cysteine proteinases"/>
    <property type="match status" value="1"/>
</dbReference>
<proteinExistence type="predicted"/>
<evidence type="ECO:0000313" key="9">
    <source>
        <dbReference type="Proteomes" id="UP001281777"/>
    </source>
</evidence>
<feature type="chain" id="PRO_5044707900" evidence="2">
    <location>
        <begin position="27"/>
        <end position="679"/>
    </location>
</feature>
<dbReference type="EMBL" id="JAWPFE010000025">
    <property type="protein sequence ID" value="MDW2892993.1"/>
    <property type="molecule type" value="Genomic_DNA"/>
</dbReference>
<dbReference type="PROSITE" id="PS51257">
    <property type="entry name" value="PROKAR_LIPOPROTEIN"/>
    <property type="match status" value="1"/>
</dbReference>
<evidence type="ECO:0000313" key="8">
    <source>
        <dbReference type="Proteomes" id="UP001275471"/>
    </source>
</evidence>
<dbReference type="Gene3D" id="3.10.620.30">
    <property type="match status" value="1"/>
</dbReference>
<dbReference type="InterPro" id="IPR032675">
    <property type="entry name" value="LRR_dom_sf"/>
</dbReference>
<feature type="region of interest" description="Disordered" evidence="1">
    <location>
        <begin position="46"/>
        <end position="134"/>
    </location>
</feature>
<protein>
    <submittedName>
        <fullName evidence="4">Leucine-rich repeat protein</fullName>
    </submittedName>
</protein>
<dbReference type="RefSeq" id="WP_318051846.1">
    <property type="nucleotide sequence ID" value="NZ_JAWPEV010000009.1"/>
</dbReference>
<dbReference type="Pfam" id="PF13306">
    <property type="entry name" value="LRR_5"/>
    <property type="match status" value="2"/>
</dbReference>
<dbReference type="InterPro" id="IPR026906">
    <property type="entry name" value="LRR_5"/>
</dbReference>
<feature type="signal peptide" evidence="2">
    <location>
        <begin position="1"/>
        <end position="26"/>
    </location>
</feature>
<dbReference type="AlphaFoldDB" id="A0AAJ2P4P8"/>
<sequence>MMRGKKSLFFLLINSGSLLLTSCGIATSRIELQNKKDENTQVLFQENDLVQKEAPAPQKTSDLLDNSKIQPTEKNTFKQEVNQKLNQITTTTTNNNKPKTVKKQILKNFNQQPQQQPSSSTSNKKTEKITKEQPKTVVSTNFSQKYWQLEADVKNFINTELKELKHEIFRDKLNQAIDEVEYKTIYDQKNQNEVFFKNSVEKLTKVFDEVKVNYKNLNNFSQITLPKIQGEKPKEKDENSYPLGIEKYQDYQGNLNSNNSAKSFMNLIDPKDVRDFEYQGYNEKNRKKVADFTKKLIDDSKSKTDEEKIKIIFDWIVKNVKYAWNLSRTPAVEPSAVLEELYAVCGGYSNLYKAMLDSIGVKNSIVIGWSKFGPHQWNLVFDSKTKDFFHSDPTWGQFRRNDKEFAKDHKAFKILDSYYSENDQTYEYNLGVSLVSANTSDVKPATEIKNKSKVVGISNDFLKKASNLYIGPNVSRIDYQSGTFNVKSIEVDPQNPYFASKDGVLYNKNLTKLIIMPEKYDFSSFVLPKTVQEIEDYKFSLNAKNLEKITVEPGNYYFRDYGGILYNNDLSKIIFIPKNYKGKIITAKNVKLDPHTFANNPKITEIEISQGAKEIPDFTFNSLSSLSIIKIPQSLEKFSENAFVGIDLRKIKIIYPPKIDKNVASVLKKLKKMQPKLKI</sequence>
<dbReference type="GO" id="GO:0005737">
    <property type="term" value="C:cytoplasm"/>
    <property type="evidence" value="ECO:0007669"/>
    <property type="project" value="TreeGrafter"/>
</dbReference>
<comment type="caution">
    <text evidence="4">The sequence shown here is derived from an EMBL/GenBank/DDBJ whole genome shotgun (WGS) entry which is preliminary data.</text>
</comment>
<evidence type="ECO:0000313" key="6">
    <source>
        <dbReference type="EMBL" id="MDW2898222.1"/>
    </source>
</evidence>
<feature type="domain" description="Transglutaminase-like" evidence="3">
    <location>
        <begin position="301"/>
        <end position="383"/>
    </location>
</feature>
<evidence type="ECO:0000313" key="5">
    <source>
        <dbReference type="EMBL" id="MDW2893578.1"/>
    </source>
</evidence>
<accession>A0AAJ2P4P8</accession>